<feature type="transmembrane region" description="Helical" evidence="10">
    <location>
        <begin position="21"/>
        <end position="41"/>
    </location>
</feature>
<accession>A0A2H0TPF6</accession>
<keyword evidence="2" id="KW-0732">Signal</keyword>
<keyword evidence="10" id="KW-0472">Membrane</keyword>
<evidence type="ECO:0000256" key="2">
    <source>
        <dbReference type="ARBA" id="ARBA00022729"/>
    </source>
</evidence>
<dbReference type="InterPro" id="IPR001967">
    <property type="entry name" value="Peptidase_S11_N"/>
</dbReference>
<evidence type="ECO:0000313" key="12">
    <source>
        <dbReference type="EMBL" id="PIR74035.1"/>
    </source>
</evidence>
<feature type="active site" description="Acyl-ester intermediate" evidence="7">
    <location>
        <position position="120"/>
    </location>
</feature>
<dbReference type="GO" id="GO:0008360">
    <property type="term" value="P:regulation of cell shape"/>
    <property type="evidence" value="ECO:0007669"/>
    <property type="project" value="UniProtKB-KW"/>
</dbReference>
<keyword evidence="4" id="KW-0133">Cell shape</keyword>
<dbReference type="InterPro" id="IPR012338">
    <property type="entry name" value="Beta-lactam/transpept-like"/>
</dbReference>
<protein>
    <recommendedName>
        <fullName evidence="11">Peptidase S11 D-alanyl-D-alanine carboxypeptidase A N-terminal domain-containing protein</fullName>
    </recommendedName>
</protein>
<dbReference type="GO" id="GO:0071555">
    <property type="term" value="P:cell wall organization"/>
    <property type="evidence" value="ECO:0007669"/>
    <property type="project" value="UniProtKB-KW"/>
</dbReference>
<feature type="domain" description="Peptidase S11 D-alanyl-D-alanine carboxypeptidase A N-terminal" evidence="11">
    <location>
        <begin position="92"/>
        <end position="314"/>
    </location>
</feature>
<evidence type="ECO:0000256" key="7">
    <source>
        <dbReference type="PIRSR" id="PIRSR618044-1"/>
    </source>
</evidence>
<dbReference type="EMBL" id="PFCB01000030">
    <property type="protein sequence ID" value="PIR74035.1"/>
    <property type="molecule type" value="Genomic_DNA"/>
</dbReference>
<dbReference type="AlphaFoldDB" id="A0A2H0TPF6"/>
<evidence type="ECO:0000259" key="11">
    <source>
        <dbReference type="Pfam" id="PF00768"/>
    </source>
</evidence>
<evidence type="ECO:0000256" key="3">
    <source>
        <dbReference type="ARBA" id="ARBA00022801"/>
    </source>
</evidence>
<dbReference type="GO" id="GO:0006508">
    <property type="term" value="P:proteolysis"/>
    <property type="evidence" value="ECO:0007669"/>
    <property type="project" value="InterPro"/>
</dbReference>
<dbReference type="PRINTS" id="PR00725">
    <property type="entry name" value="DADACBPTASE1"/>
</dbReference>
<dbReference type="Pfam" id="PF00768">
    <property type="entry name" value="Peptidase_S11"/>
    <property type="match status" value="1"/>
</dbReference>
<keyword evidence="10" id="KW-0812">Transmembrane</keyword>
<proteinExistence type="inferred from homology"/>
<evidence type="ECO:0000256" key="6">
    <source>
        <dbReference type="ARBA" id="ARBA00023316"/>
    </source>
</evidence>
<comment type="similarity">
    <text evidence="1 9">Belongs to the peptidase S11 family.</text>
</comment>
<feature type="binding site" evidence="8">
    <location>
        <position position="283"/>
    </location>
    <ligand>
        <name>substrate</name>
    </ligand>
</feature>
<dbReference type="GO" id="GO:0009252">
    <property type="term" value="P:peptidoglycan biosynthetic process"/>
    <property type="evidence" value="ECO:0007669"/>
    <property type="project" value="UniProtKB-KW"/>
</dbReference>
<evidence type="ECO:0000256" key="8">
    <source>
        <dbReference type="PIRSR" id="PIRSR618044-2"/>
    </source>
</evidence>
<gene>
    <name evidence="12" type="ORF">COU35_04300</name>
</gene>
<dbReference type="SUPFAM" id="SSF56601">
    <property type="entry name" value="beta-lactamase/transpeptidase-like"/>
    <property type="match status" value="1"/>
</dbReference>
<keyword evidence="3" id="KW-0378">Hydrolase</keyword>
<evidence type="ECO:0000256" key="1">
    <source>
        <dbReference type="ARBA" id="ARBA00007164"/>
    </source>
</evidence>
<keyword evidence="10" id="KW-1133">Transmembrane helix</keyword>
<evidence type="ECO:0000256" key="4">
    <source>
        <dbReference type="ARBA" id="ARBA00022960"/>
    </source>
</evidence>
<dbReference type="InterPro" id="IPR018044">
    <property type="entry name" value="Peptidase_S11"/>
</dbReference>
<dbReference type="PANTHER" id="PTHR21581">
    <property type="entry name" value="D-ALANYL-D-ALANINE CARBOXYPEPTIDASE"/>
    <property type="match status" value="1"/>
</dbReference>
<dbReference type="Proteomes" id="UP000230154">
    <property type="component" value="Unassembled WGS sequence"/>
</dbReference>
<evidence type="ECO:0000256" key="10">
    <source>
        <dbReference type="SAM" id="Phobius"/>
    </source>
</evidence>
<feature type="active site" evidence="7">
    <location>
        <position position="172"/>
    </location>
</feature>
<sequence length="360" mass="40038">MNFLEIEQYKATKKRQYLSGFFVVIIVFFGLAMYEIGRVVILRQDSPLQTFSHALTKLDTIYGGDIHAAAPVPEPPKLPVQIADLPGGEIFTAQAMLVKDVSSGTVLYSKNAYEQRPIASLTKLMSALVVLERNPDWATSTQVVADDLIDTHMYAGDTYTLRDLWNAALIGSSNKAIMTVSDAVGWSREAFVSRMNTKAQELGMGDSIFFEPTGLDQGDVSTASDLSLLLDEALLHPSIRQGLLTHEYNLYSEERDQAHHLWNTNWLLLGWVPNRLFDIIGGKTGYIGASGYNFMMQAQDEAGHVVSVVVLGADSHEARFTEARDIAQTVFENVVWPDDPDYESKILDSQYTDNNEKEDS</sequence>
<reference evidence="13" key="1">
    <citation type="submission" date="2017-09" db="EMBL/GenBank/DDBJ databases">
        <title>Depth-based differentiation of microbial function through sediment-hosted aquifers and enrichment of novel symbionts in the deep terrestrial subsurface.</title>
        <authorList>
            <person name="Probst A.J."/>
            <person name="Ladd B."/>
            <person name="Jarett J.K."/>
            <person name="Geller-Mcgrath D.E."/>
            <person name="Sieber C.M.K."/>
            <person name="Emerson J.B."/>
            <person name="Anantharaman K."/>
            <person name="Thomas B.C."/>
            <person name="Malmstrom R."/>
            <person name="Stieglmeier M."/>
            <person name="Klingl A."/>
            <person name="Woyke T."/>
            <person name="Ryan C.M."/>
            <person name="Banfield J.F."/>
        </authorList>
    </citation>
    <scope>NUCLEOTIDE SEQUENCE [LARGE SCALE GENOMIC DNA]</scope>
</reference>
<keyword evidence="5" id="KW-0573">Peptidoglycan synthesis</keyword>
<keyword evidence="6" id="KW-0961">Cell wall biogenesis/degradation</keyword>
<dbReference type="Gene3D" id="3.40.710.10">
    <property type="entry name" value="DD-peptidase/beta-lactamase superfamily"/>
    <property type="match status" value="1"/>
</dbReference>
<feature type="active site" description="Proton acceptor" evidence="7">
    <location>
        <position position="123"/>
    </location>
</feature>
<evidence type="ECO:0000256" key="5">
    <source>
        <dbReference type="ARBA" id="ARBA00022984"/>
    </source>
</evidence>
<comment type="caution">
    <text evidence="12">The sequence shown here is derived from an EMBL/GenBank/DDBJ whole genome shotgun (WGS) entry which is preliminary data.</text>
</comment>
<organism evidence="12 13">
    <name type="scientific">Candidatus Magasanikbacteria bacterium CG10_big_fil_rev_8_21_14_0_10_47_10</name>
    <dbReference type="NCBI Taxonomy" id="1974652"/>
    <lineage>
        <taxon>Bacteria</taxon>
        <taxon>Candidatus Magasanikiibacteriota</taxon>
    </lineage>
</organism>
<dbReference type="PANTHER" id="PTHR21581:SF26">
    <property type="entry name" value="D-ALANYL-D-ALANINE ENDOPEPTIDASE"/>
    <property type="match status" value="1"/>
</dbReference>
<evidence type="ECO:0000256" key="9">
    <source>
        <dbReference type="RuleBase" id="RU004016"/>
    </source>
</evidence>
<evidence type="ECO:0000313" key="13">
    <source>
        <dbReference type="Proteomes" id="UP000230154"/>
    </source>
</evidence>
<name>A0A2H0TPF6_9BACT</name>
<dbReference type="GO" id="GO:0009002">
    <property type="term" value="F:serine-type D-Ala-D-Ala carboxypeptidase activity"/>
    <property type="evidence" value="ECO:0007669"/>
    <property type="project" value="InterPro"/>
</dbReference>